<comment type="caution">
    <text evidence="16">The sequence shown here is derived from an EMBL/GenBank/DDBJ whole genome shotgun (WGS) entry which is preliminary data.</text>
</comment>
<keyword evidence="6" id="KW-0963">Cytoplasm</keyword>
<evidence type="ECO:0000256" key="8">
    <source>
        <dbReference type="ARBA" id="ARBA00023054"/>
    </source>
</evidence>
<dbReference type="AlphaFoldDB" id="A0A819GD98"/>
<evidence type="ECO:0000256" key="7">
    <source>
        <dbReference type="ARBA" id="ARBA00022787"/>
    </source>
</evidence>
<reference evidence="16" key="1">
    <citation type="submission" date="2021-02" db="EMBL/GenBank/DDBJ databases">
        <authorList>
            <person name="Nowell W R."/>
        </authorList>
    </citation>
    <scope>NUCLEOTIDE SEQUENCE</scope>
</reference>
<organism evidence="16 17">
    <name type="scientific">Rotaria magnacalcarata</name>
    <dbReference type="NCBI Taxonomy" id="392030"/>
    <lineage>
        <taxon>Eukaryota</taxon>
        <taxon>Metazoa</taxon>
        <taxon>Spiralia</taxon>
        <taxon>Gnathifera</taxon>
        <taxon>Rotifera</taxon>
        <taxon>Eurotatoria</taxon>
        <taxon>Bdelloidea</taxon>
        <taxon>Philodinida</taxon>
        <taxon>Philodinidae</taxon>
        <taxon>Rotaria</taxon>
    </lineage>
</organism>
<dbReference type="Proteomes" id="UP000663842">
    <property type="component" value="Unassembled WGS sequence"/>
</dbReference>
<dbReference type="GO" id="GO:0008289">
    <property type="term" value="F:lipid binding"/>
    <property type="evidence" value="ECO:0007669"/>
    <property type="project" value="UniProtKB-KW"/>
</dbReference>
<evidence type="ECO:0000256" key="14">
    <source>
        <dbReference type="SAM" id="MobiDB-lite"/>
    </source>
</evidence>
<keyword evidence="8 13" id="KW-0175">Coiled coil</keyword>
<keyword evidence="9" id="KW-0446">Lipid-binding</keyword>
<dbReference type="CDD" id="cd22249">
    <property type="entry name" value="UDM1_RNF168_RNF169-like"/>
    <property type="match status" value="1"/>
</dbReference>
<sequence>MTSLRNVPVDVASTRILNYLRTHNYDDCALYMNRLNPSTFRKILITDLSIDTLLAQLPFSIEIIEVIYSKLFITDPDTFPFQILKPERLISKMISIYASLTLSIHDNASSLKSKEQIIDDEHILSNFASILRIISYIKPILFKRLLRQKETIDECILHFEQHHSTVTNISTLKRSASLTHINLKETLCEELESTIAGCQQALHKLVTKTIIIPEASSSTHSTPALRKKTNTMHPSTSAVSSIATAAIIRNSLDDIQNRLYQHKAILNLIEPYLARSKLFTIMNNLTSKVSIDKKILLAYSHIKTHEKQMPLSEPLLPLFKRFAFAYERIIQLWRRVTDSTLIDECTDDMVVDDTTVHGGVSSLGGICFERTLSQNEPSTSKDDMALKNGVKRVNLIIDMSDAVNFHCIYSPHASHTMNNHIRKQQPTIKLINTCLSTAAQYLNRTKSFHVPPSTTIINNKNSIPMTKSSRQHNLLVNNVDLARSVPSNINNLNPRSTIHSLPITPIAYHENRAQPVPSEIGLNENNKTQGIAYSLRRSIKRNKDRFYNKRSTTMKSCNSLINYEQSTNSKPPTSMTPALCFHRKYSEKNAGSCTTINNHSSTMLTDDDELEQRDQMPPLQPLGFNGRNRMLPKSPVPLSASSPIVHHPQQSIILPLTVSLQSSSPITINTTDSNPIDNIQQPVTAHDSDEKERLKSDLIQLKTELQKSKEIIVRLQKSEEQMRERLAEQAQRQLEKGGKFEDLNQVSRPTELIRGYSSLYSQARIDALDALDNITEMSDADDLKSKLLFSVVVLAFRYAQNQARDIRNKMKQILQLSDDKSSIVLEETIEKYLRTTIQKYDVGKIIFEVENQLWTTLYDYPRLKSCHELLKYINSACRTAWGLVNQTPPYYIEFQATKYDKQIHERFHTSDNESETIIEYIWPCLIDGRDRACVAKGVVITDE</sequence>
<evidence type="ECO:0000256" key="13">
    <source>
        <dbReference type="SAM" id="Coils"/>
    </source>
</evidence>
<keyword evidence="10" id="KW-0496">Mitochondrion</keyword>
<evidence type="ECO:0000259" key="15">
    <source>
        <dbReference type="Pfam" id="PF16026"/>
    </source>
</evidence>
<comment type="similarity">
    <text evidence="4">Belongs to the MIEAP family.</text>
</comment>
<evidence type="ECO:0000256" key="5">
    <source>
        <dbReference type="ARBA" id="ARBA00019863"/>
    </source>
</evidence>
<evidence type="ECO:0000256" key="12">
    <source>
        <dbReference type="ARBA" id="ARBA00032687"/>
    </source>
</evidence>
<evidence type="ECO:0000313" key="16">
    <source>
        <dbReference type="EMBL" id="CAF3877906.1"/>
    </source>
</evidence>
<keyword evidence="11" id="KW-0472">Membrane</keyword>
<accession>A0A819GD98</accession>
<proteinExistence type="inferred from homology"/>
<feature type="coiled-coil region" evidence="13">
    <location>
        <begin position="691"/>
        <end position="736"/>
    </location>
</feature>
<dbReference type="InterPro" id="IPR031981">
    <property type="entry name" value="MIEAP_C"/>
</dbReference>
<dbReference type="GO" id="GO:0005741">
    <property type="term" value="C:mitochondrial outer membrane"/>
    <property type="evidence" value="ECO:0007669"/>
    <property type="project" value="UniProtKB-SubCell"/>
</dbReference>
<evidence type="ECO:0000256" key="6">
    <source>
        <dbReference type="ARBA" id="ARBA00022490"/>
    </source>
</evidence>
<protein>
    <recommendedName>
        <fullName evidence="5">Mitochondria-eating protein</fullName>
    </recommendedName>
    <alternativeName>
        <fullName evidence="12">Spermatogenesis-associated protein 18</fullName>
    </alternativeName>
</protein>
<keyword evidence="7" id="KW-1000">Mitochondrion outer membrane</keyword>
<dbReference type="GO" id="GO:0035694">
    <property type="term" value="P:mitochondrial protein catabolic process"/>
    <property type="evidence" value="ECO:0007669"/>
    <property type="project" value="InterPro"/>
</dbReference>
<evidence type="ECO:0000313" key="17">
    <source>
        <dbReference type="Proteomes" id="UP000663842"/>
    </source>
</evidence>
<name>A0A819GD98_9BILA</name>
<evidence type="ECO:0000256" key="11">
    <source>
        <dbReference type="ARBA" id="ARBA00023136"/>
    </source>
</evidence>
<evidence type="ECO:0000256" key="4">
    <source>
        <dbReference type="ARBA" id="ARBA00008233"/>
    </source>
</evidence>
<evidence type="ECO:0000256" key="3">
    <source>
        <dbReference type="ARBA" id="ARBA00004496"/>
    </source>
</evidence>
<dbReference type="Pfam" id="PF16026">
    <property type="entry name" value="MIEAP"/>
    <property type="match status" value="1"/>
</dbReference>
<feature type="domain" description="Mitochondria-eating protein C-terminal" evidence="15">
    <location>
        <begin position="748"/>
        <end position="941"/>
    </location>
</feature>
<evidence type="ECO:0000256" key="10">
    <source>
        <dbReference type="ARBA" id="ARBA00023128"/>
    </source>
</evidence>
<feature type="compositionally biased region" description="Polar residues" evidence="14">
    <location>
        <begin position="669"/>
        <end position="683"/>
    </location>
</feature>
<comment type="subcellular location">
    <subcellularLocation>
        <location evidence="3">Cytoplasm</location>
    </subcellularLocation>
    <subcellularLocation>
        <location evidence="2">Mitochondrion matrix</location>
    </subcellularLocation>
    <subcellularLocation>
        <location evidence="1">Mitochondrion outer membrane</location>
    </subcellularLocation>
</comment>
<evidence type="ECO:0000256" key="1">
    <source>
        <dbReference type="ARBA" id="ARBA00004294"/>
    </source>
</evidence>
<dbReference type="PANTHER" id="PTHR21771:SF1">
    <property type="entry name" value="MITOCHONDRIA-EATING PROTEIN"/>
    <property type="match status" value="1"/>
</dbReference>
<dbReference type="InterPro" id="IPR026169">
    <property type="entry name" value="MIEAP"/>
</dbReference>
<gene>
    <name evidence="16" type="ORF">UXM345_LOCUS9307</name>
</gene>
<dbReference type="EMBL" id="CAJOBF010000845">
    <property type="protein sequence ID" value="CAF3877906.1"/>
    <property type="molecule type" value="Genomic_DNA"/>
</dbReference>
<evidence type="ECO:0000256" key="2">
    <source>
        <dbReference type="ARBA" id="ARBA00004305"/>
    </source>
</evidence>
<dbReference type="GO" id="GO:0005759">
    <property type="term" value="C:mitochondrial matrix"/>
    <property type="evidence" value="ECO:0007669"/>
    <property type="project" value="UniProtKB-SubCell"/>
</dbReference>
<dbReference type="GO" id="GO:0035695">
    <property type="term" value="P:mitophagy by internal vacuole formation"/>
    <property type="evidence" value="ECO:0007669"/>
    <property type="project" value="TreeGrafter"/>
</dbReference>
<evidence type="ECO:0000256" key="9">
    <source>
        <dbReference type="ARBA" id="ARBA00023121"/>
    </source>
</evidence>
<dbReference type="PANTHER" id="PTHR21771">
    <property type="entry name" value="MITOCHONDRIA-EATING PROTEIN-RELATED"/>
    <property type="match status" value="1"/>
</dbReference>
<feature type="region of interest" description="Disordered" evidence="14">
    <location>
        <begin position="669"/>
        <end position="691"/>
    </location>
</feature>